<evidence type="ECO:0000313" key="2">
    <source>
        <dbReference type="Proteomes" id="UP000029444"/>
    </source>
</evidence>
<name>A0A095TLK4_9GAMM</name>
<dbReference type="EMBL" id="ARXV01000018">
    <property type="protein sequence ID" value="KGD63333.1"/>
    <property type="molecule type" value="Genomic_DNA"/>
</dbReference>
<accession>A0A095TLK4</accession>
<gene>
    <name evidence="1" type="ORF">Y5S_03319</name>
</gene>
<evidence type="ECO:0000313" key="1">
    <source>
        <dbReference type="EMBL" id="KGD63333.1"/>
    </source>
</evidence>
<proteinExistence type="predicted"/>
<keyword evidence="2" id="KW-1185">Reference proteome</keyword>
<protein>
    <submittedName>
        <fullName evidence="1">Uncharacterized protein</fullName>
    </submittedName>
</protein>
<dbReference type="Proteomes" id="UP000029444">
    <property type="component" value="Unassembled WGS sequence"/>
</dbReference>
<dbReference type="AlphaFoldDB" id="A0A095TLK4"/>
<dbReference type="STRING" id="1177154.Y5S_03319"/>
<comment type="caution">
    <text evidence="1">The sequence shown here is derived from an EMBL/GenBank/DDBJ whole genome shotgun (WGS) entry which is preliminary data.</text>
</comment>
<organism evidence="1 2">
    <name type="scientific">Alcanivorax nanhaiticus</name>
    <dbReference type="NCBI Taxonomy" id="1177154"/>
    <lineage>
        <taxon>Bacteria</taxon>
        <taxon>Pseudomonadati</taxon>
        <taxon>Pseudomonadota</taxon>
        <taxon>Gammaproteobacteria</taxon>
        <taxon>Oceanospirillales</taxon>
        <taxon>Alcanivoracaceae</taxon>
        <taxon>Alcanivorax</taxon>
    </lineage>
</organism>
<reference evidence="1 2" key="1">
    <citation type="submission" date="2012-09" db="EMBL/GenBank/DDBJ databases">
        <title>Genome Sequence of alkane-degrading Bacterium Alcanivorax sp. 19-m-6.</title>
        <authorList>
            <person name="Lai Q."/>
            <person name="Shao Z."/>
        </authorList>
    </citation>
    <scope>NUCLEOTIDE SEQUENCE [LARGE SCALE GENOMIC DNA]</scope>
    <source>
        <strain evidence="1 2">19-m-6</strain>
    </source>
</reference>
<sequence>MPKQQLSNYCVAEITDTRIILVDRDEGRSVTNDAERVVRQLDESIRGGIGHRKVYYRDTDGRFDELITEGGRFVRFSPCTEGQQHQLSAVLGTVSL</sequence>